<dbReference type="PANTHER" id="PTHR42987">
    <property type="entry name" value="PEPTIDASE S49"/>
    <property type="match status" value="1"/>
</dbReference>
<dbReference type="GO" id="GO:0006508">
    <property type="term" value="P:proteolysis"/>
    <property type="evidence" value="ECO:0007669"/>
    <property type="project" value="InterPro"/>
</dbReference>
<dbReference type="InterPro" id="IPR002142">
    <property type="entry name" value="Peptidase_S49"/>
</dbReference>
<evidence type="ECO:0000313" key="3">
    <source>
        <dbReference type="EMBL" id="PZQ21252.1"/>
    </source>
</evidence>
<accession>A0A2W5KW61</accession>
<protein>
    <submittedName>
        <fullName evidence="3">Serine peptidase</fullName>
    </submittedName>
</protein>
<comment type="caution">
    <text evidence="3">The sequence shown here is derived from an EMBL/GenBank/DDBJ whole genome shotgun (WGS) entry which is preliminary data.</text>
</comment>
<evidence type="ECO:0000256" key="1">
    <source>
        <dbReference type="ARBA" id="ARBA00008683"/>
    </source>
</evidence>
<dbReference type="CDD" id="cd07022">
    <property type="entry name" value="S49_Sppa_36K_type"/>
    <property type="match status" value="1"/>
</dbReference>
<gene>
    <name evidence="3" type="ORF">DI569_12550</name>
</gene>
<dbReference type="Proteomes" id="UP000248597">
    <property type="component" value="Unassembled WGS sequence"/>
</dbReference>
<sequence>MNQHILAAIRSQPWAIMPAYLDAIEAIALRMIEHPTLIEVERDGHQARFEAASARMGERAPGTRTAALRDGVGSLPVFGPIFPRASGLSTSGATTIDVLAADLRALEASSDVRTILMTIDSPGGAVAGIHDFGQLVATISKPVSVHVTGQCCSAAYWIASQAPGGISLDPTGIVGSIGVCMSTSFQENADAAGRRSIDIVSSGAPNKRPDLSTEEGRDALRPTLDALEAVFIAAVAKGRGTTEATVRADFGKGGTLTGKDAKAVGMVDRVEADGLDGAIRRLARSAPPAAPRRTAAANRNAVALLRAGS</sequence>
<evidence type="ECO:0000259" key="2">
    <source>
        <dbReference type="Pfam" id="PF01343"/>
    </source>
</evidence>
<proteinExistence type="inferred from homology"/>
<comment type="similarity">
    <text evidence="1">Belongs to the peptidase S49 family.</text>
</comment>
<dbReference type="InterPro" id="IPR033855">
    <property type="entry name" value="Protein_C"/>
</dbReference>
<dbReference type="GO" id="GO:0008233">
    <property type="term" value="F:peptidase activity"/>
    <property type="evidence" value="ECO:0007669"/>
    <property type="project" value="InterPro"/>
</dbReference>
<dbReference type="Gene3D" id="3.90.226.10">
    <property type="entry name" value="2-enoyl-CoA Hydratase, Chain A, domain 1"/>
    <property type="match status" value="1"/>
</dbReference>
<dbReference type="PANTHER" id="PTHR42987:SF4">
    <property type="entry name" value="PROTEASE SOHB-RELATED"/>
    <property type="match status" value="1"/>
</dbReference>
<organism evidence="3 4">
    <name type="scientific">Sphingopyxis macrogoltabida</name>
    <name type="common">Sphingomonas macrogoltabidus</name>
    <dbReference type="NCBI Taxonomy" id="33050"/>
    <lineage>
        <taxon>Bacteria</taxon>
        <taxon>Pseudomonadati</taxon>
        <taxon>Pseudomonadota</taxon>
        <taxon>Alphaproteobacteria</taxon>
        <taxon>Sphingomonadales</taxon>
        <taxon>Sphingomonadaceae</taxon>
        <taxon>Sphingopyxis</taxon>
    </lineage>
</organism>
<dbReference type="AlphaFoldDB" id="A0A2W5KW61"/>
<name>A0A2W5KW61_SPHMC</name>
<reference evidence="3 4" key="1">
    <citation type="submission" date="2017-08" db="EMBL/GenBank/DDBJ databases">
        <title>Infants hospitalized years apart are colonized by the same room-sourced microbial strains.</title>
        <authorList>
            <person name="Brooks B."/>
            <person name="Olm M.R."/>
            <person name="Firek B.A."/>
            <person name="Baker R."/>
            <person name="Thomas B.C."/>
            <person name="Morowitz M.J."/>
            <person name="Banfield J.F."/>
        </authorList>
    </citation>
    <scope>NUCLEOTIDE SEQUENCE [LARGE SCALE GENOMIC DNA]</scope>
    <source>
        <strain evidence="3">S2_005_003_R2_47</strain>
    </source>
</reference>
<dbReference type="InterPro" id="IPR029045">
    <property type="entry name" value="ClpP/crotonase-like_dom_sf"/>
</dbReference>
<feature type="domain" description="Peptidase S49" evidence="2">
    <location>
        <begin position="140"/>
        <end position="283"/>
    </location>
</feature>
<dbReference type="Pfam" id="PF01343">
    <property type="entry name" value="Peptidase_S49"/>
    <property type="match status" value="1"/>
</dbReference>
<evidence type="ECO:0000313" key="4">
    <source>
        <dbReference type="Proteomes" id="UP000248597"/>
    </source>
</evidence>
<dbReference type="SUPFAM" id="SSF52096">
    <property type="entry name" value="ClpP/crotonase"/>
    <property type="match status" value="1"/>
</dbReference>
<dbReference type="EMBL" id="QFPJ01000033">
    <property type="protein sequence ID" value="PZQ21252.1"/>
    <property type="molecule type" value="Genomic_DNA"/>
</dbReference>